<sequence length="115" mass="13020">MKNKSWNTSFGGNIICPWQEHVAVLTPTGEAELNRGKRDNVEKNRVIDAGVNDGSISRSSEDGYADATGGEDFGHVDHRKHVAWCHEREEKHVEMTGFRDHCRIMAREQHSVVYS</sequence>
<dbReference type="EMBL" id="JAGFBR010000007">
    <property type="protein sequence ID" value="KAH0464342.1"/>
    <property type="molecule type" value="Genomic_DNA"/>
</dbReference>
<name>A0AAV7H903_DENCH</name>
<feature type="region of interest" description="Disordered" evidence="1">
    <location>
        <begin position="44"/>
        <end position="71"/>
    </location>
</feature>
<evidence type="ECO:0000313" key="2">
    <source>
        <dbReference type="EMBL" id="KAH0464342.1"/>
    </source>
</evidence>
<organism evidence="2 3">
    <name type="scientific">Dendrobium chrysotoxum</name>
    <name type="common">Orchid</name>
    <dbReference type="NCBI Taxonomy" id="161865"/>
    <lineage>
        <taxon>Eukaryota</taxon>
        <taxon>Viridiplantae</taxon>
        <taxon>Streptophyta</taxon>
        <taxon>Embryophyta</taxon>
        <taxon>Tracheophyta</taxon>
        <taxon>Spermatophyta</taxon>
        <taxon>Magnoliopsida</taxon>
        <taxon>Liliopsida</taxon>
        <taxon>Asparagales</taxon>
        <taxon>Orchidaceae</taxon>
        <taxon>Epidendroideae</taxon>
        <taxon>Malaxideae</taxon>
        <taxon>Dendrobiinae</taxon>
        <taxon>Dendrobium</taxon>
    </lineage>
</organism>
<protein>
    <submittedName>
        <fullName evidence="2">Uncharacterized protein</fullName>
    </submittedName>
</protein>
<evidence type="ECO:0000313" key="3">
    <source>
        <dbReference type="Proteomes" id="UP000775213"/>
    </source>
</evidence>
<reference evidence="2 3" key="1">
    <citation type="journal article" date="2021" name="Hortic Res">
        <title>Chromosome-scale assembly of the Dendrobium chrysotoxum genome enhances the understanding of orchid evolution.</title>
        <authorList>
            <person name="Zhang Y."/>
            <person name="Zhang G.Q."/>
            <person name="Zhang D."/>
            <person name="Liu X.D."/>
            <person name="Xu X.Y."/>
            <person name="Sun W.H."/>
            <person name="Yu X."/>
            <person name="Zhu X."/>
            <person name="Wang Z.W."/>
            <person name="Zhao X."/>
            <person name="Zhong W.Y."/>
            <person name="Chen H."/>
            <person name="Yin W.L."/>
            <person name="Huang T."/>
            <person name="Niu S.C."/>
            <person name="Liu Z.J."/>
        </authorList>
    </citation>
    <scope>NUCLEOTIDE SEQUENCE [LARGE SCALE GENOMIC DNA]</scope>
    <source>
        <strain evidence="2">Lindl</strain>
    </source>
</reference>
<dbReference type="AlphaFoldDB" id="A0AAV7H903"/>
<evidence type="ECO:0000256" key="1">
    <source>
        <dbReference type="SAM" id="MobiDB-lite"/>
    </source>
</evidence>
<proteinExistence type="predicted"/>
<keyword evidence="3" id="KW-1185">Reference proteome</keyword>
<dbReference type="Proteomes" id="UP000775213">
    <property type="component" value="Unassembled WGS sequence"/>
</dbReference>
<gene>
    <name evidence="2" type="ORF">IEQ34_007128</name>
</gene>
<comment type="caution">
    <text evidence="2">The sequence shown here is derived from an EMBL/GenBank/DDBJ whole genome shotgun (WGS) entry which is preliminary data.</text>
</comment>
<accession>A0AAV7H903</accession>